<dbReference type="CDD" id="cd00090">
    <property type="entry name" value="HTH_ARSR"/>
    <property type="match status" value="1"/>
</dbReference>
<dbReference type="PROSITE" id="PS50987">
    <property type="entry name" value="HTH_ARSR_2"/>
    <property type="match status" value="1"/>
</dbReference>
<dbReference type="SMART" id="SM00418">
    <property type="entry name" value="HTH_ARSR"/>
    <property type="match status" value="1"/>
</dbReference>
<dbReference type="SUPFAM" id="SSF46785">
    <property type="entry name" value="Winged helix' DNA-binding domain"/>
    <property type="match status" value="1"/>
</dbReference>
<keyword evidence="3" id="KW-0804">Transcription</keyword>
<dbReference type="EMBL" id="JBHRWR010000046">
    <property type="protein sequence ID" value="MFC3578195.1"/>
    <property type="molecule type" value="Genomic_DNA"/>
</dbReference>
<keyword evidence="2" id="KW-0238">DNA-binding</keyword>
<evidence type="ECO:0000256" key="2">
    <source>
        <dbReference type="ARBA" id="ARBA00023125"/>
    </source>
</evidence>
<dbReference type="InterPro" id="IPR036390">
    <property type="entry name" value="WH_DNA-bd_sf"/>
</dbReference>
<dbReference type="RefSeq" id="WP_310773584.1">
    <property type="nucleotide sequence ID" value="NZ_JBHRWR010000046.1"/>
</dbReference>
<dbReference type="Gene3D" id="1.10.10.10">
    <property type="entry name" value="Winged helix-like DNA-binding domain superfamily/Winged helix DNA-binding domain"/>
    <property type="match status" value="1"/>
</dbReference>
<dbReference type="Proteomes" id="UP001595701">
    <property type="component" value="Unassembled WGS sequence"/>
</dbReference>
<dbReference type="InterPro" id="IPR051011">
    <property type="entry name" value="Metal_resp_trans_reg"/>
</dbReference>
<evidence type="ECO:0000259" key="5">
    <source>
        <dbReference type="PROSITE" id="PS50987"/>
    </source>
</evidence>
<evidence type="ECO:0000313" key="7">
    <source>
        <dbReference type="Proteomes" id="UP001595701"/>
    </source>
</evidence>
<name>A0ABV7SMV0_9ACTN</name>
<keyword evidence="7" id="KW-1185">Reference proteome</keyword>
<dbReference type="PANTHER" id="PTHR43132">
    <property type="entry name" value="ARSENICAL RESISTANCE OPERON REPRESSOR ARSR-RELATED"/>
    <property type="match status" value="1"/>
</dbReference>
<protein>
    <submittedName>
        <fullName evidence="6">ArsR/SmtB family transcription factor</fullName>
    </submittedName>
</protein>
<keyword evidence="1" id="KW-0805">Transcription regulation</keyword>
<evidence type="ECO:0000256" key="3">
    <source>
        <dbReference type="ARBA" id="ARBA00023163"/>
    </source>
</evidence>
<organism evidence="6 7">
    <name type="scientific">Streptomyces yaanensis</name>
    <dbReference type="NCBI Taxonomy" id="1142239"/>
    <lineage>
        <taxon>Bacteria</taxon>
        <taxon>Bacillati</taxon>
        <taxon>Actinomycetota</taxon>
        <taxon>Actinomycetes</taxon>
        <taxon>Kitasatosporales</taxon>
        <taxon>Streptomycetaceae</taxon>
        <taxon>Streptomyces</taxon>
    </lineage>
</organism>
<feature type="region of interest" description="Disordered" evidence="4">
    <location>
        <begin position="1"/>
        <end position="30"/>
    </location>
</feature>
<dbReference type="NCBIfam" id="NF033788">
    <property type="entry name" value="HTH_metalloreg"/>
    <property type="match status" value="1"/>
</dbReference>
<feature type="domain" description="HTH arsR-type" evidence="5">
    <location>
        <begin position="28"/>
        <end position="122"/>
    </location>
</feature>
<proteinExistence type="predicted"/>
<dbReference type="PANTHER" id="PTHR43132:SF8">
    <property type="entry name" value="HTH-TYPE TRANSCRIPTIONAL REGULATOR KMTR"/>
    <property type="match status" value="1"/>
</dbReference>
<sequence length="130" mass="13937">MSARMHLSPAQVAQQRTGGAADGHPRTPGEEQFALAAELLALLGDRTRLALLHALTQGEADVSTLTQACGAARPAVSQHLARLRLAGLVDTRKDGRRVIYSLRDGHLRRVVGEALSLADHRLTGRPAHSR</sequence>
<dbReference type="PRINTS" id="PR00778">
    <property type="entry name" value="HTHARSR"/>
</dbReference>
<dbReference type="InterPro" id="IPR001845">
    <property type="entry name" value="HTH_ArsR_DNA-bd_dom"/>
</dbReference>
<reference evidence="7" key="1">
    <citation type="journal article" date="2019" name="Int. J. Syst. Evol. Microbiol.">
        <title>The Global Catalogue of Microorganisms (GCM) 10K type strain sequencing project: providing services to taxonomists for standard genome sequencing and annotation.</title>
        <authorList>
            <consortium name="The Broad Institute Genomics Platform"/>
            <consortium name="The Broad Institute Genome Sequencing Center for Infectious Disease"/>
            <person name="Wu L."/>
            <person name="Ma J."/>
        </authorList>
    </citation>
    <scope>NUCLEOTIDE SEQUENCE [LARGE SCALE GENOMIC DNA]</scope>
    <source>
        <strain evidence="7">CGMCC 4.7035</strain>
    </source>
</reference>
<comment type="caution">
    <text evidence="6">The sequence shown here is derived from an EMBL/GenBank/DDBJ whole genome shotgun (WGS) entry which is preliminary data.</text>
</comment>
<dbReference type="InterPro" id="IPR011991">
    <property type="entry name" value="ArsR-like_HTH"/>
</dbReference>
<dbReference type="InterPro" id="IPR036388">
    <property type="entry name" value="WH-like_DNA-bd_sf"/>
</dbReference>
<evidence type="ECO:0000256" key="4">
    <source>
        <dbReference type="SAM" id="MobiDB-lite"/>
    </source>
</evidence>
<dbReference type="Pfam" id="PF01022">
    <property type="entry name" value="HTH_5"/>
    <property type="match status" value="1"/>
</dbReference>
<accession>A0ABV7SMV0</accession>
<gene>
    <name evidence="6" type="ORF">ACFOZ0_34050</name>
</gene>
<evidence type="ECO:0000256" key="1">
    <source>
        <dbReference type="ARBA" id="ARBA00023015"/>
    </source>
</evidence>
<evidence type="ECO:0000313" key="6">
    <source>
        <dbReference type="EMBL" id="MFC3578195.1"/>
    </source>
</evidence>